<keyword evidence="6" id="KW-1185">Reference proteome</keyword>
<feature type="chain" id="PRO_5040283051" description="Acid sphingomyelin phosphodiesterase" evidence="4">
    <location>
        <begin position="21"/>
        <end position="726"/>
    </location>
</feature>
<dbReference type="PANTHER" id="PTHR10340">
    <property type="entry name" value="SPHINGOMYELIN PHOSPHODIESTERASE"/>
    <property type="match status" value="1"/>
</dbReference>
<evidence type="ECO:0000256" key="4">
    <source>
        <dbReference type="SAM" id="SignalP"/>
    </source>
</evidence>
<dbReference type="AlphaFoldDB" id="A0A9P7VD31"/>
<comment type="caution">
    <text evidence="5">The sequence shown here is derived from an EMBL/GenBank/DDBJ whole genome shotgun (WGS) entry which is preliminary data.</text>
</comment>
<dbReference type="GO" id="GO:0008081">
    <property type="term" value="F:phosphoric diester hydrolase activity"/>
    <property type="evidence" value="ECO:0007669"/>
    <property type="project" value="TreeGrafter"/>
</dbReference>
<evidence type="ECO:0000313" key="5">
    <source>
        <dbReference type="EMBL" id="KAG7195865.1"/>
    </source>
</evidence>
<dbReference type="InterPro" id="IPR029052">
    <property type="entry name" value="Metallo-depent_PP-like"/>
</dbReference>
<dbReference type="Proteomes" id="UP000790833">
    <property type="component" value="Unassembled WGS sequence"/>
</dbReference>
<gene>
    <name evidence="5" type="ORF">KQ657_002250</name>
</gene>
<proteinExistence type="predicted"/>
<evidence type="ECO:0008006" key="7">
    <source>
        <dbReference type="Google" id="ProtNLM"/>
    </source>
</evidence>
<dbReference type="RefSeq" id="XP_043051410.1">
    <property type="nucleotide sequence ID" value="XM_043193022.1"/>
</dbReference>
<reference evidence="5" key="1">
    <citation type="submission" date="2021-03" db="EMBL/GenBank/DDBJ databases">
        <authorList>
            <person name="Palmer J.M."/>
        </authorList>
    </citation>
    <scope>NUCLEOTIDE SEQUENCE</scope>
    <source>
        <strain evidence="5">ARV_011</strain>
    </source>
</reference>
<evidence type="ECO:0000313" key="6">
    <source>
        <dbReference type="Proteomes" id="UP000790833"/>
    </source>
</evidence>
<keyword evidence="1" id="KW-0378">Hydrolase</keyword>
<evidence type="ECO:0000256" key="3">
    <source>
        <dbReference type="SAM" id="MobiDB-lite"/>
    </source>
</evidence>
<protein>
    <recommendedName>
        <fullName evidence="7">Acid sphingomyelin phosphodiesterase</fullName>
    </recommendedName>
</protein>
<feature type="signal peptide" evidence="4">
    <location>
        <begin position="1"/>
        <end position="20"/>
    </location>
</feature>
<dbReference type="SUPFAM" id="SSF56300">
    <property type="entry name" value="Metallo-dependent phosphatases"/>
    <property type="match status" value="1"/>
</dbReference>
<keyword evidence="4" id="KW-0732">Signal</keyword>
<dbReference type="OrthoDB" id="282973at2759"/>
<feature type="region of interest" description="Disordered" evidence="3">
    <location>
        <begin position="684"/>
        <end position="726"/>
    </location>
</feature>
<evidence type="ECO:0000256" key="2">
    <source>
        <dbReference type="ARBA" id="ARBA00023180"/>
    </source>
</evidence>
<evidence type="ECO:0000256" key="1">
    <source>
        <dbReference type="ARBA" id="ARBA00022801"/>
    </source>
</evidence>
<organism evidence="5 6">
    <name type="scientific">Scheffersomyces spartinae</name>
    <dbReference type="NCBI Taxonomy" id="45513"/>
    <lineage>
        <taxon>Eukaryota</taxon>
        <taxon>Fungi</taxon>
        <taxon>Dikarya</taxon>
        <taxon>Ascomycota</taxon>
        <taxon>Saccharomycotina</taxon>
        <taxon>Pichiomycetes</taxon>
        <taxon>Debaryomycetaceae</taxon>
        <taxon>Scheffersomyces</taxon>
    </lineage>
</organism>
<name>A0A9P7VD31_9ASCO</name>
<sequence>MNMFTIALLAISFILSLVKSYDLNNHYRFTDNYWPPLTTSASEDEIITRAIDQLHRISGASDLNECLACKQRLQVGKFIALIKPSLVPEIYTTWCLESGFDQTQCHMNFGYPSIDYSSTGADFTKVLSLMNPESLDGDYFCYHHDRSCHILSETPEIDMESLWPPQPLDYRPPLSSGKTFNVLHFSDANIQLDYTLQSESNCSQSICCAPYSVNCKEPDLDYYYMVSKNGGDFGDSFYESTYKSGAFIKGQFVGMSSSDKHLWQPAHEFGAYTCGTPTLLLNNTLRTISFFHENHLSFEFALFNGGVVPTRDRILVDKESVIASLEHTYGLFHHYLKGFPILPTIGTRDGFPTNQLAQKKLIESSNSYQWQVDLQTDLWQQYGWMDAQSVRQLRYAQVGYSFVTNRGLKIISLNSNVWNTKNLYNFWDVTNIDSYGVWQFLIDELLESELCDQRVWITAHLPTNSHSLAIPSKVFARIVERFSPKVIAAVFFGHTGKEGFQVHYRNGDTKGVDDVINFALTAPSISPQGGMNPAWKFYAVDTDSFDIVNSYTYYTPLNETFYNNGAEPVWNYGHSSREIFDPEHLWPVERNLDSQYWHHVGEKIRDLRNMTLIYNELEYQHSPYFHAEVKSVENLVSDTYCKVTSFTISQRKQCMVTEDQDSYVEPRKLTDYVVILKPHQDPLYKEPEHEFDEGNYDYDHDSNEDEDSADIDEVPKGRTTAGYVEN</sequence>
<dbReference type="EMBL" id="JAHMUF010000002">
    <property type="protein sequence ID" value="KAG7195865.1"/>
    <property type="molecule type" value="Genomic_DNA"/>
</dbReference>
<accession>A0A9P7VD31</accession>
<dbReference type="GeneID" id="66115624"/>
<feature type="compositionally biased region" description="Acidic residues" evidence="3">
    <location>
        <begin position="689"/>
        <end position="712"/>
    </location>
</feature>
<keyword evidence="2" id="KW-0325">Glycoprotein</keyword>
<dbReference type="PANTHER" id="PTHR10340:SF27">
    <property type="entry name" value="ACL091CP"/>
    <property type="match status" value="1"/>
</dbReference>